<name>A0A915PA05_9BILA</name>
<protein>
    <recommendedName>
        <fullName evidence="1">Major sperm protein</fullName>
    </recommendedName>
</protein>
<keyword evidence="3" id="KW-1133">Transmembrane helix</keyword>
<evidence type="ECO:0000313" key="6">
    <source>
        <dbReference type="WBParaSite" id="scf7180000424688.g13743"/>
    </source>
</evidence>
<accession>A0A915PA05</accession>
<feature type="region of interest" description="Disordered" evidence="2">
    <location>
        <begin position="53"/>
        <end position="228"/>
    </location>
</feature>
<keyword evidence="1" id="KW-0963">Cytoplasm</keyword>
<evidence type="ECO:0000313" key="5">
    <source>
        <dbReference type="Proteomes" id="UP000887560"/>
    </source>
</evidence>
<dbReference type="PANTHER" id="PTHR22947">
    <property type="entry name" value="MAJOR SPERM PROTEIN"/>
    <property type="match status" value="1"/>
</dbReference>
<evidence type="ECO:0000256" key="2">
    <source>
        <dbReference type="SAM" id="MobiDB-lite"/>
    </source>
</evidence>
<dbReference type="InterPro" id="IPR051774">
    <property type="entry name" value="Sperm-specific_class_P"/>
</dbReference>
<feature type="compositionally biased region" description="Basic and acidic residues" evidence="2">
    <location>
        <begin position="53"/>
        <end position="76"/>
    </location>
</feature>
<comment type="function">
    <text evidence="1">Central component in molecular interactions underlying sperm crawling. Forms an extensive filament system that extends from sperm villipoda, along the leading edge of the pseudopod.</text>
</comment>
<dbReference type="Pfam" id="PF00635">
    <property type="entry name" value="Motile_Sperm"/>
    <property type="match status" value="1"/>
</dbReference>
<dbReference type="SUPFAM" id="SSF49354">
    <property type="entry name" value="PapD-like"/>
    <property type="match status" value="1"/>
</dbReference>
<dbReference type="InterPro" id="IPR000535">
    <property type="entry name" value="MSP_dom"/>
</dbReference>
<keyword evidence="5" id="KW-1185">Reference proteome</keyword>
<evidence type="ECO:0000256" key="1">
    <source>
        <dbReference type="RuleBase" id="RU003425"/>
    </source>
</evidence>
<keyword evidence="3" id="KW-0812">Transmembrane</keyword>
<dbReference type="InterPro" id="IPR008962">
    <property type="entry name" value="PapD-like_sf"/>
</dbReference>
<feature type="region of interest" description="Disordered" evidence="2">
    <location>
        <begin position="429"/>
        <end position="452"/>
    </location>
</feature>
<feature type="compositionally biased region" description="Low complexity" evidence="2">
    <location>
        <begin position="209"/>
        <end position="218"/>
    </location>
</feature>
<feature type="compositionally biased region" description="Basic residues" evidence="2">
    <location>
        <begin position="124"/>
        <end position="135"/>
    </location>
</feature>
<dbReference type="WBParaSite" id="scf7180000424688.g13743">
    <property type="protein sequence ID" value="scf7180000424688.g13743"/>
    <property type="gene ID" value="scf7180000424688.g13743"/>
</dbReference>
<proteinExistence type="predicted"/>
<dbReference type="AlphaFoldDB" id="A0A915PA05"/>
<feature type="compositionally biased region" description="Basic and acidic residues" evidence="2">
    <location>
        <begin position="167"/>
        <end position="188"/>
    </location>
</feature>
<keyword evidence="3" id="KW-0472">Membrane</keyword>
<dbReference type="Gene3D" id="2.60.40.10">
    <property type="entry name" value="Immunoglobulins"/>
    <property type="match status" value="1"/>
</dbReference>
<dbReference type="InterPro" id="IPR013783">
    <property type="entry name" value="Ig-like_fold"/>
</dbReference>
<dbReference type="PROSITE" id="PS50202">
    <property type="entry name" value="MSP"/>
    <property type="match status" value="1"/>
</dbReference>
<sequence length="452" mass="50290">MIVLHLLQVLISAVYFAATVGTLCGSLLLVGCSKKKNTNATLPTYVLEVKDWKEKKDPKERKDPTRSKEDILKKDALPPPPKPAKPTVPPTTPAKGAASPLDGSTPGKTPSTPNMDEKNSPRNPGKRQKGKKKTKLAWDTTENLKPPSSMQSVKKKKSKKPLGDQTVMRRDVPKSLESGEHDDLESAKVMEVPTDELLQSGKDRKGSKKGTTTTGGDSFLDKPPPSLQSKMGEFDKKFKPGEFVVKAVPEEINYSNVKYNVEQQSSVELINESDVPAAIKIKSTDANIYRVIPVFRTIEPGGKSLVQIIRMPSAPKSDLIEVVAAPMTEGPLPDGGIPAIFKIVDDKEAYEKYRKATKVKFRWEKNPAGPEFPMRKLQIGHQDDPELWGTMDGDYQCSPRFGFVKNNLFKGLGHEYIPYPYEYTDEELGIPPDDAPDPEYWGNHDKPYRTYR</sequence>
<feature type="compositionally biased region" description="Pro residues" evidence="2">
    <location>
        <begin position="77"/>
        <end position="92"/>
    </location>
</feature>
<feature type="transmembrane region" description="Helical" evidence="3">
    <location>
        <begin position="6"/>
        <end position="30"/>
    </location>
</feature>
<evidence type="ECO:0000259" key="4">
    <source>
        <dbReference type="PROSITE" id="PS50202"/>
    </source>
</evidence>
<evidence type="ECO:0000256" key="3">
    <source>
        <dbReference type="SAM" id="Phobius"/>
    </source>
</evidence>
<keyword evidence="1" id="KW-0206">Cytoskeleton</keyword>
<dbReference type="PANTHER" id="PTHR22947:SF39">
    <property type="entry name" value="MSP DOMAIN-CONTAINING PROTEIN"/>
    <property type="match status" value="1"/>
</dbReference>
<organism evidence="5 6">
    <name type="scientific">Meloidogyne floridensis</name>
    <dbReference type="NCBI Taxonomy" id="298350"/>
    <lineage>
        <taxon>Eukaryota</taxon>
        <taxon>Metazoa</taxon>
        <taxon>Ecdysozoa</taxon>
        <taxon>Nematoda</taxon>
        <taxon>Chromadorea</taxon>
        <taxon>Rhabditida</taxon>
        <taxon>Tylenchina</taxon>
        <taxon>Tylenchomorpha</taxon>
        <taxon>Tylenchoidea</taxon>
        <taxon>Meloidogynidae</taxon>
        <taxon>Meloidogyninae</taxon>
        <taxon>Meloidogyne</taxon>
    </lineage>
</organism>
<dbReference type="Proteomes" id="UP000887560">
    <property type="component" value="Unplaced"/>
</dbReference>
<feature type="domain" description="MSP" evidence="4">
    <location>
        <begin position="235"/>
        <end position="359"/>
    </location>
</feature>
<reference evidence="6" key="1">
    <citation type="submission" date="2022-11" db="UniProtKB">
        <authorList>
            <consortium name="WormBaseParasite"/>
        </authorList>
    </citation>
    <scope>IDENTIFICATION</scope>
</reference>
<feature type="compositionally biased region" description="Basic and acidic residues" evidence="2">
    <location>
        <begin position="442"/>
        <end position="452"/>
    </location>
</feature>